<keyword evidence="2" id="KW-1185">Reference proteome</keyword>
<dbReference type="InterPro" id="IPR056928">
    <property type="entry name" value="Gp77-like"/>
</dbReference>
<dbReference type="Pfam" id="PF23148">
    <property type="entry name" value="Gp77"/>
    <property type="match status" value="1"/>
</dbReference>
<evidence type="ECO:0000313" key="1">
    <source>
        <dbReference type="EMBL" id="MFD1055409.1"/>
    </source>
</evidence>
<accession>A0ABW3N0T9</accession>
<proteinExistence type="predicted"/>
<name>A0ABW3N0T9_9MICO</name>
<organism evidence="1 2">
    <name type="scientific">Terrabacter terrigena</name>
    <dbReference type="NCBI Taxonomy" id="574718"/>
    <lineage>
        <taxon>Bacteria</taxon>
        <taxon>Bacillati</taxon>
        <taxon>Actinomycetota</taxon>
        <taxon>Actinomycetes</taxon>
        <taxon>Micrococcales</taxon>
        <taxon>Intrasporangiaceae</taxon>
        <taxon>Terrabacter</taxon>
    </lineage>
</organism>
<reference evidence="2" key="1">
    <citation type="journal article" date="2019" name="Int. J. Syst. Evol. Microbiol.">
        <title>The Global Catalogue of Microorganisms (GCM) 10K type strain sequencing project: providing services to taxonomists for standard genome sequencing and annotation.</title>
        <authorList>
            <consortium name="The Broad Institute Genomics Platform"/>
            <consortium name="The Broad Institute Genome Sequencing Center for Infectious Disease"/>
            <person name="Wu L."/>
            <person name="Ma J."/>
        </authorList>
    </citation>
    <scope>NUCLEOTIDE SEQUENCE [LARGE SCALE GENOMIC DNA]</scope>
    <source>
        <strain evidence="2">CCUG 57508</strain>
    </source>
</reference>
<dbReference type="EMBL" id="JBHTKH010000009">
    <property type="protein sequence ID" value="MFD1055409.1"/>
    <property type="molecule type" value="Genomic_DNA"/>
</dbReference>
<comment type="caution">
    <text evidence="1">The sequence shown here is derived from an EMBL/GenBank/DDBJ whole genome shotgun (WGS) entry which is preliminary data.</text>
</comment>
<dbReference type="RefSeq" id="WP_386053433.1">
    <property type="nucleotide sequence ID" value="NZ_JBHTKH010000009.1"/>
</dbReference>
<dbReference type="Proteomes" id="UP001597046">
    <property type="component" value="Unassembled WGS sequence"/>
</dbReference>
<protein>
    <submittedName>
        <fullName evidence="1">Uncharacterized protein</fullName>
    </submittedName>
</protein>
<gene>
    <name evidence="1" type="ORF">ACFQ2V_13930</name>
</gene>
<evidence type="ECO:0000313" key="2">
    <source>
        <dbReference type="Proteomes" id="UP001597046"/>
    </source>
</evidence>
<sequence>MEKDPQAKLDYAVDWTAWLQPSETITTSTWTVPAGLTKASSPAESVVGGKATVWLSGGTAGTRYDVTNHIITNQGREDERTLVILVNDR</sequence>